<gene>
    <name evidence="2" type="ORF">COW24_02945</name>
</gene>
<proteinExistence type="predicted"/>
<accession>A0A2M7H3S9</accession>
<evidence type="ECO:0000313" key="2">
    <source>
        <dbReference type="EMBL" id="PIW36890.1"/>
    </source>
</evidence>
<name>A0A2M7H3S9_9BACT</name>
<organism evidence="2 3">
    <name type="scientific">Candidatus Kerfeldbacteria bacterium CG15_BIG_FIL_POST_REV_8_21_14_020_45_12</name>
    <dbReference type="NCBI Taxonomy" id="2014247"/>
    <lineage>
        <taxon>Bacteria</taxon>
        <taxon>Candidatus Kerfeldiibacteriota</taxon>
    </lineage>
</organism>
<evidence type="ECO:0000256" key="1">
    <source>
        <dbReference type="SAM" id="Coils"/>
    </source>
</evidence>
<protein>
    <submittedName>
        <fullName evidence="2">Uncharacterized protein</fullName>
    </submittedName>
</protein>
<dbReference type="EMBL" id="PFGC01000037">
    <property type="protein sequence ID" value="PIW36890.1"/>
    <property type="molecule type" value="Genomic_DNA"/>
</dbReference>
<reference evidence="2 3" key="1">
    <citation type="submission" date="2017-09" db="EMBL/GenBank/DDBJ databases">
        <title>Depth-based differentiation of microbial function through sediment-hosted aquifers and enrichment of novel symbionts in the deep terrestrial subsurface.</title>
        <authorList>
            <person name="Probst A.J."/>
            <person name="Ladd B."/>
            <person name="Jarett J.K."/>
            <person name="Geller-Mcgrath D.E."/>
            <person name="Sieber C.M."/>
            <person name="Emerson J.B."/>
            <person name="Anantharaman K."/>
            <person name="Thomas B.C."/>
            <person name="Malmstrom R."/>
            <person name="Stieglmeier M."/>
            <person name="Klingl A."/>
            <person name="Woyke T."/>
            <person name="Ryan C.M."/>
            <person name="Banfield J.F."/>
        </authorList>
    </citation>
    <scope>NUCLEOTIDE SEQUENCE [LARGE SCALE GENOMIC DNA]</scope>
    <source>
        <strain evidence="2">CG15_BIG_FIL_POST_REV_8_21_14_020_45_12</strain>
    </source>
</reference>
<evidence type="ECO:0000313" key="3">
    <source>
        <dbReference type="Proteomes" id="UP000230292"/>
    </source>
</evidence>
<dbReference type="Proteomes" id="UP000230292">
    <property type="component" value="Unassembled WGS sequence"/>
</dbReference>
<dbReference type="AlphaFoldDB" id="A0A2M7H3S9"/>
<feature type="coiled-coil region" evidence="1">
    <location>
        <begin position="5"/>
        <end position="32"/>
    </location>
</feature>
<keyword evidence="1" id="KW-0175">Coiled coil</keyword>
<comment type="caution">
    <text evidence="2">The sequence shown here is derived from an EMBL/GenBank/DDBJ whole genome shotgun (WGS) entry which is preliminary data.</text>
</comment>
<sequence length="257" mass="29587">MRVTKQDIFNVKTQLQQEIQQYEKQLQELIVKQGMITKVAELAQSILEYNELERNIGDRTYIFALLSSPPESLRNPLVKSNLFSYIEAAETVSVELVDFLLNDFIQQIKFDIQNGEDDDPGLVQAEYKEYIIPGKIIAERFDEIEPLLEEMNRFCKVLQPNYDANEAQTVLEYGIRKSISADTRMDPTLHLLKEVKLQYLTPEARARLVDEVEEHLAIIRFEVAKDQNIAMDKAITMLEAREMNHGIPDSAPTPPQS</sequence>